<name>A0A370PYW8_ASPPH</name>
<keyword evidence="1" id="KW-0472">Membrane</keyword>
<proteinExistence type="predicted"/>
<gene>
    <name evidence="2" type="ORF">M752DRAFT_322478</name>
</gene>
<feature type="transmembrane region" description="Helical" evidence="1">
    <location>
        <begin position="84"/>
        <end position="106"/>
    </location>
</feature>
<evidence type="ECO:0008006" key="4">
    <source>
        <dbReference type="Google" id="ProtNLM"/>
    </source>
</evidence>
<dbReference type="Proteomes" id="UP000254937">
    <property type="component" value="Unassembled WGS sequence"/>
</dbReference>
<keyword evidence="1" id="KW-1133">Transmembrane helix</keyword>
<feature type="transmembrane region" description="Helical" evidence="1">
    <location>
        <begin position="118"/>
        <end position="141"/>
    </location>
</feature>
<feature type="transmembrane region" description="Helical" evidence="1">
    <location>
        <begin position="20"/>
        <end position="39"/>
    </location>
</feature>
<keyword evidence="3" id="KW-1185">Reference proteome</keyword>
<keyword evidence="1" id="KW-0812">Transmembrane</keyword>
<organism evidence="2 3">
    <name type="scientific">Aspergillus phoenicis ATCC 13157</name>
    <dbReference type="NCBI Taxonomy" id="1353007"/>
    <lineage>
        <taxon>Eukaryota</taxon>
        <taxon>Fungi</taxon>
        <taxon>Dikarya</taxon>
        <taxon>Ascomycota</taxon>
        <taxon>Pezizomycotina</taxon>
        <taxon>Eurotiomycetes</taxon>
        <taxon>Eurotiomycetidae</taxon>
        <taxon>Eurotiales</taxon>
        <taxon>Aspergillaceae</taxon>
        <taxon>Aspergillus</taxon>
    </lineage>
</organism>
<evidence type="ECO:0000313" key="3">
    <source>
        <dbReference type="Proteomes" id="UP000254937"/>
    </source>
</evidence>
<evidence type="ECO:0000256" key="1">
    <source>
        <dbReference type="SAM" id="Phobius"/>
    </source>
</evidence>
<protein>
    <recommendedName>
        <fullName evidence="4">MARVEL domain-containing protein</fullName>
    </recommendedName>
</protein>
<dbReference type="AlphaFoldDB" id="A0A370PYW8"/>
<feature type="transmembrane region" description="Helical" evidence="1">
    <location>
        <begin position="51"/>
        <end position="72"/>
    </location>
</feature>
<reference evidence="2 3" key="1">
    <citation type="submission" date="2018-07" db="EMBL/GenBank/DDBJ databases">
        <title>Section-level genome sequencing of Aspergillus section Nigri to investigate inter- and intra-species variation.</title>
        <authorList>
            <consortium name="DOE Joint Genome Institute"/>
            <person name="Vesth T.C."/>
            <person name="Nybo J.L."/>
            <person name="Theobald S."/>
            <person name="Frisvad J.C."/>
            <person name="Larsen T.O."/>
            <person name="Nielsen K.F."/>
            <person name="Hoof J.B."/>
            <person name="Brandl J."/>
            <person name="Salamov A."/>
            <person name="Riley R."/>
            <person name="Gladden J.M."/>
            <person name="Phatale P."/>
            <person name="Nielsen M.T."/>
            <person name="Lyhne E.K."/>
            <person name="Kogle M.E."/>
            <person name="Strasser K."/>
            <person name="McDonnell E."/>
            <person name="Barry K."/>
            <person name="Clum A."/>
            <person name="Chen C."/>
            <person name="Nolan M."/>
            <person name="Sandor L."/>
            <person name="Kuo A."/>
            <person name="Lipzen A."/>
            <person name="Hainaut M."/>
            <person name="Drula E."/>
            <person name="Tsang A."/>
            <person name="Magnuson J.K."/>
            <person name="Henrissat B."/>
            <person name="Wiebenga A."/>
            <person name="Simmons B.A."/>
            <person name="Makela M.R."/>
            <person name="De vries R.P."/>
            <person name="Grigoriev I.V."/>
            <person name="Mortensen U.H."/>
            <person name="Baker S.E."/>
            <person name="Andersen M.R."/>
        </authorList>
    </citation>
    <scope>NUCLEOTIDE SEQUENCE [LARGE SCALE GENOMIC DNA]</scope>
    <source>
        <strain evidence="2 3">ATCC 13157</strain>
    </source>
</reference>
<evidence type="ECO:0000313" key="2">
    <source>
        <dbReference type="EMBL" id="RDK47392.1"/>
    </source>
</evidence>
<accession>A0A370PYW8</accession>
<dbReference type="EMBL" id="KZ851844">
    <property type="protein sequence ID" value="RDK47392.1"/>
    <property type="molecule type" value="Genomic_DNA"/>
</dbReference>
<sequence>MINLSKLTDLADRPRIKRRLHILIASLIALTFILIIARLATPGTPATRTNIWGIAVCLKAALFLTYQVLTTYKDRFKRWASLKANMILDIIDTVFWFALFIISIMGASGGHSAASKTLGAFVAILSLVLCGVVGILSYLCILDYRYFKAHGTLDKYVHEEVKAEVV</sequence>